<keyword evidence="1" id="KW-1133">Transmembrane helix</keyword>
<gene>
    <name evidence="2" type="ORF">F7731_11770</name>
</gene>
<keyword evidence="3" id="KW-1185">Reference proteome</keyword>
<dbReference type="Proteomes" id="UP000481030">
    <property type="component" value="Unassembled WGS sequence"/>
</dbReference>
<feature type="transmembrane region" description="Helical" evidence="1">
    <location>
        <begin position="32"/>
        <end position="49"/>
    </location>
</feature>
<feature type="transmembrane region" description="Helical" evidence="1">
    <location>
        <begin position="232"/>
        <end position="250"/>
    </location>
</feature>
<comment type="caution">
    <text evidence="2">The sequence shown here is derived from an EMBL/GenBank/DDBJ whole genome shotgun (WGS) entry which is preliminary data.</text>
</comment>
<feature type="transmembrane region" description="Helical" evidence="1">
    <location>
        <begin position="256"/>
        <end position="284"/>
    </location>
</feature>
<feature type="transmembrane region" description="Helical" evidence="1">
    <location>
        <begin position="208"/>
        <end position="225"/>
    </location>
</feature>
<organism evidence="2 3">
    <name type="scientific">Cytobacillus depressus</name>
    <dbReference type="NCBI Taxonomy" id="1602942"/>
    <lineage>
        <taxon>Bacteria</taxon>
        <taxon>Bacillati</taxon>
        <taxon>Bacillota</taxon>
        <taxon>Bacilli</taxon>
        <taxon>Bacillales</taxon>
        <taxon>Bacillaceae</taxon>
        <taxon>Cytobacillus</taxon>
    </lineage>
</organism>
<sequence>MIFSVEFIYIIMGIIGLCCSIYTFSDKANPRRHLSGLFYLLYSITILFGKVIPPFYIGLMVFAMVIIVGMGGLRKGSYGEATDQEKESGRKRLGSKLFIPALLIPVITVIGAKGFAGVNIGSLAILDPANPTLVALGIACIIAIITAMVMTKNTPVTAVKESRRLLEAIGWAVVLPQLLATLGTIFTQAGVGGVVADFITKVIPENNLFMVVLVFCLGMAIFTMIMGNAFAAFPVMAAGIALPFLIHQFGANPNHIAAISMFAGYCGTLMTPMAANFNIVPAALLDLKDKNHVIRIQIPTALCVLAFNIVLMYFLVKLEV</sequence>
<feature type="transmembrane region" description="Helical" evidence="1">
    <location>
        <begin position="6"/>
        <end position="25"/>
    </location>
</feature>
<proteinExistence type="predicted"/>
<dbReference type="OrthoDB" id="1689651at2"/>
<feature type="transmembrane region" description="Helical" evidence="1">
    <location>
        <begin position="93"/>
        <end position="112"/>
    </location>
</feature>
<dbReference type="InterPro" id="IPR009323">
    <property type="entry name" value="DUF979"/>
</dbReference>
<protein>
    <submittedName>
        <fullName evidence="2">DUF979 domain-containing protein</fullName>
    </submittedName>
</protein>
<dbReference type="AlphaFoldDB" id="A0A6L3V7E1"/>
<reference evidence="2 3" key="1">
    <citation type="journal article" date="2016" name="Antonie Van Leeuwenhoek">
        <title>Bacillus depressus sp. nov., isolated from soil of a sunflower field.</title>
        <authorList>
            <person name="Wei X."/>
            <person name="Xin D."/>
            <person name="Xin Y."/>
            <person name="Zhang H."/>
            <person name="Wang T."/>
            <person name="Zhang J."/>
        </authorList>
    </citation>
    <scope>NUCLEOTIDE SEQUENCE [LARGE SCALE GENOMIC DNA]</scope>
    <source>
        <strain evidence="2 3">BZ1</strain>
    </source>
</reference>
<feature type="transmembrane region" description="Helical" evidence="1">
    <location>
        <begin position="171"/>
        <end position="196"/>
    </location>
</feature>
<evidence type="ECO:0000256" key="1">
    <source>
        <dbReference type="SAM" id="Phobius"/>
    </source>
</evidence>
<dbReference type="EMBL" id="WBOS01000004">
    <property type="protein sequence ID" value="KAB2336170.1"/>
    <property type="molecule type" value="Genomic_DNA"/>
</dbReference>
<evidence type="ECO:0000313" key="2">
    <source>
        <dbReference type="EMBL" id="KAB2336170.1"/>
    </source>
</evidence>
<feature type="transmembrane region" description="Helical" evidence="1">
    <location>
        <begin position="132"/>
        <end position="150"/>
    </location>
</feature>
<evidence type="ECO:0000313" key="3">
    <source>
        <dbReference type="Proteomes" id="UP000481030"/>
    </source>
</evidence>
<dbReference type="RefSeq" id="WP_151534973.1">
    <property type="nucleotide sequence ID" value="NZ_WBOS01000004.1"/>
</dbReference>
<feature type="transmembrane region" description="Helical" evidence="1">
    <location>
        <begin position="296"/>
        <end position="316"/>
    </location>
</feature>
<name>A0A6L3V7E1_9BACI</name>
<keyword evidence="1" id="KW-0812">Transmembrane</keyword>
<keyword evidence="1" id="KW-0472">Membrane</keyword>
<accession>A0A6L3V7E1</accession>
<dbReference type="Pfam" id="PF06166">
    <property type="entry name" value="DUF979"/>
    <property type="match status" value="1"/>
</dbReference>